<keyword evidence="7" id="KW-0732">Signal</keyword>
<keyword evidence="2 6" id="KW-0812">Transmembrane</keyword>
<evidence type="ECO:0000313" key="10">
    <source>
        <dbReference type="EMBL" id="CAI4014156.1"/>
    </source>
</evidence>
<feature type="compositionally biased region" description="Basic and acidic residues" evidence="5">
    <location>
        <begin position="1430"/>
        <end position="1442"/>
    </location>
</feature>
<dbReference type="GO" id="GO:0005509">
    <property type="term" value="F:calcium ion binding"/>
    <property type="evidence" value="ECO:0007669"/>
    <property type="project" value="InterPro"/>
</dbReference>
<comment type="caution">
    <text evidence="10">The sequence shown here is derived from an EMBL/GenBank/DDBJ whole genome shotgun (WGS) entry which is preliminary data.</text>
</comment>
<reference evidence="11 12" key="2">
    <citation type="submission" date="2024-05" db="EMBL/GenBank/DDBJ databases">
        <authorList>
            <person name="Chen Y."/>
            <person name="Shah S."/>
            <person name="Dougan E. K."/>
            <person name="Thang M."/>
            <person name="Chan C."/>
        </authorList>
    </citation>
    <scope>NUCLEOTIDE SEQUENCE [LARGE SCALE GENOMIC DNA]</scope>
</reference>
<dbReference type="PANTHER" id="PTHR10037">
    <property type="entry name" value="VOLTAGE-GATED CATION CHANNEL CALCIUM AND SODIUM"/>
    <property type="match status" value="1"/>
</dbReference>
<dbReference type="Gene3D" id="1.10.238.10">
    <property type="entry name" value="EF-hand"/>
    <property type="match status" value="1"/>
</dbReference>
<dbReference type="InterPro" id="IPR001584">
    <property type="entry name" value="Integrase_cat-core"/>
</dbReference>
<dbReference type="OrthoDB" id="775972at2759"/>
<evidence type="ECO:0000256" key="5">
    <source>
        <dbReference type="SAM" id="MobiDB-lite"/>
    </source>
</evidence>
<keyword evidence="4 6" id="KW-0472">Membrane</keyword>
<feature type="domain" description="Integrase catalytic" evidence="9">
    <location>
        <begin position="1517"/>
        <end position="1687"/>
    </location>
</feature>
<evidence type="ECO:0000256" key="6">
    <source>
        <dbReference type="SAM" id="Phobius"/>
    </source>
</evidence>
<dbReference type="EMBL" id="CAMXCT030006223">
    <property type="protein sequence ID" value="CAL4801468.1"/>
    <property type="molecule type" value="Genomic_DNA"/>
</dbReference>
<dbReference type="InterPro" id="IPR002048">
    <property type="entry name" value="EF_hand_dom"/>
</dbReference>
<name>A0A9P1GHG9_9DINO</name>
<comment type="subcellular location">
    <subcellularLocation>
        <location evidence="1">Membrane</location>
        <topology evidence="1">Multi-pass membrane protein</topology>
    </subcellularLocation>
</comment>
<keyword evidence="12" id="KW-1185">Reference proteome</keyword>
<dbReference type="SUPFAM" id="SSF81324">
    <property type="entry name" value="Voltage-gated potassium channels"/>
    <property type="match status" value="1"/>
</dbReference>
<dbReference type="EMBL" id="CAMXCT010006223">
    <property type="protein sequence ID" value="CAI4014156.1"/>
    <property type="molecule type" value="Genomic_DNA"/>
</dbReference>
<feature type="region of interest" description="Disordered" evidence="5">
    <location>
        <begin position="235"/>
        <end position="307"/>
    </location>
</feature>
<evidence type="ECO:0000259" key="8">
    <source>
        <dbReference type="PROSITE" id="PS50222"/>
    </source>
</evidence>
<feature type="region of interest" description="Disordered" evidence="5">
    <location>
        <begin position="1829"/>
        <end position="1853"/>
    </location>
</feature>
<evidence type="ECO:0000313" key="11">
    <source>
        <dbReference type="EMBL" id="CAL4801468.1"/>
    </source>
</evidence>
<dbReference type="PANTHER" id="PTHR10037:SF62">
    <property type="entry name" value="SODIUM CHANNEL PROTEIN 60E"/>
    <property type="match status" value="1"/>
</dbReference>
<evidence type="ECO:0000256" key="3">
    <source>
        <dbReference type="ARBA" id="ARBA00022989"/>
    </source>
</evidence>
<dbReference type="EMBL" id="CAMXCT020006223">
    <property type="protein sequence ID" value="CAL1167531.1"/>
    <property type="molecule type" value="Genomic_DNA"/>
</dbReference>
<reference evidence="10" key="1">
    <citation type="submission" date="2022-10" db="EMBL/GenBank/DDBJ databases">
        <authorList>
            <person name="Chen Y."/>
            <person name="Dougan E. K."/>
            <person name="Chan C."/>
            <person name="Rhodes N."/>
            <person name="Thang M."/>
        </authorList>
    </citation>
    <scope>NUCLEOTIDE SEQUENCE</scope>
</reference>
<feature type="transmembrane region" description="Helical" evidence="6">
    <location>
        <begin position="578"/>
        <end position="596"/>
    </location>
</feature>
<dbReference type="GO" id="GO:0015074">
    <property type="term" value="P:DNA integration"/>
    <property type="evidence" value="ECO:0007669"/>
    <property type="project" value="InterPro"/>
</dbReference>
<feature type="compositionally biased region" description="Basic and acidic residues" evidence="5">
    <location>
        <begin position="237"/>
        <end position="266"/>
    </location>
</feature>
<dbReference type="InterPro" id="IPR036397">
    <property type="entry name" value="RNaseH_sf"/>
</dbReference>
<dbReference type="InterPro" id="IPR027359">
    <property type="entry name" value="Volt_channel_dom_sf"/>
</dbReference>
<dbReference type="SUPFAM" id="SSF47473">
    <property type="entry name" value="EF-hand"/>
    <property type="match status" value="1"/>
</dbReference>
<dbReference type="InterPro" id="IPR005821">
    <property type="entry name" value="Ion_trans_dom"/>
</dbReference>
<dbReference type="SUPFAM" id="SSF53098">
    <property type="entry name" value="Ribonuclease H-like"/>
    <property type="match status" value="1"/>
</dbReference>
<dbReference type="InterPro" id="IPR043203">
    <property type="entry name" value="VGCC_Ca_Na"/>
</dbReference>
<feature type="compositionally biased region" description="Basic and acidic residues" evidence="5">
    <location>
        <begin position="533"/>
        <end position="557"/>
    </location>
</feature>
<dbReference type="PROSITE" id="PS50994">
    <property type="entry name" value="INTEGRASE"/>
    <property type="match status" value="1"/>
</dbReference>
<feature type="signal peptide" evidence="7">
    <location>
        <begin position="1"/>
        <end position="16"/>
    </location>
</feature>
<feature type="compositionally biased region" description="Low complexity" evidence="5">
    <location>
        <begin position="1840"/>
        <end position="1853"/>
    </location>
</feature>
<dbReference type="PROSITE" id="PS50222">
    <property type="entry name" value="EF_HAND_2"/>
    <property type="match status" value="1"/>
</dbReference>
<dbReference type="Pfam" id="PF00520">
    <property type="entry name" value="Ion_trans"/>
    <property type="match status" value="1"/>
</dbReference>
<feature type="region of interest" description="Disordered" evidence="5">
    <location>
        <begin position="499"/>
        <end position="558"/>
    </location>
</feature>
<feature type="region of interest" description="Disordered" evidence="5">
    <location>
        <begin position="187"/>
        <end position="208"/>
    </location>
</feature>
<feature type="domain" description="EF-hand" evidence="8">
    <location>
        <begin position="850"/>
        <end position="885"/>
    </location>
</feature>
<dbReference type="Gene3D" id="1.10.287.70">
    <property type="match status" value="1"/>
</dbReference>
<sequence length="2463" mass="276300">MLWLALLALSLWPTVAETKASVTTLKLPKQTICTGGGKDQECLTVKDFTQEELLSILEPLLTRVPESGRPSWRSLLCSLMVTMSTWALLFSCLRACCRQKGSKKARQSCGVLRRWAGDLCDVFFTFPVMGARMILGEVIAAPIAAASMALQDMQTEQTLRLQRQLLAAEMESSFPKKRERGHGLLRSKRRPATMAKADKAKELSSSHTVRPLPAAPAAEVVTVSEEEFAGDWCQVQRHGDHPKRSTAEKVEVRPERCKRPTTHKEVSQIAPLVAPEGDRSLDRARKVPSGNAAPTGAPAYAPPPPSERALCVDETLEVPRSIAVRMSAPPTAAPVLDALQVKIVEEQRQQRSVFSAPSRPPPPDVPPPPCPGCLEPKIAMVSPPPRLWSSNYDMGCFSGGTGGTPGLSDLEVRREAQCDSALEDDVAKRLEAMVEVTNGENVELDSALRRERDEIAMRHDELMHELHTLLDQAEMKMQGPKLDNAPIPKPAAEELEAAGEWKRFTSQSSARSSPKEDRDSQFHVVRIQGQTQVKRESPNEEKKRAHGSRFEKMDKQRSASFDQRSAASKMFRIVTHPLFESVICSIIMINTLIMAFETQYYGLQLGYDLGIRTYDLPASKAWPGAEYAWEISEWIFGPIFLVELLIKLMGMKLAFFLDIWNIFDAVTVIAWLIDTVLRGFWPIDPMLLRLAKLGRLLRLMRLVRKLKGFDALYILTTALRGSVTVLLWSFLMLFLLQLIFALFLQRIVQETIVSGDRTPAVQEELFLHFGTCSRSLLTMFEITLGNWPPVARILQDHVHEAFCAFSILHKITVGYALIAVINGVFLKETFSAAENDDKIMMRNTEKKRDQHIKKMKSLFEAADETGDGVLDREEFIQVMTDPEIVNWLAAMDLQIADPNALFDMVIGEHDEEGTINAEQLVRGVSRLKGAARSTDMHTLSAEVKKLQQRLQGQNPRFSGSNLSALRASVHSANSEARRKWRDLEQCNFLQSFYLEPAVVQCPFVAVRCFADYFLFYLDADFVNIAYYLFLDLAFDYILDYLTLDLAYDDILDYLTFNFEIRVLGDGGDIGTHTLANGDQVFIARDTMNCMGTLPLDNEVPISTFVRYHRHDWITLENRVLHRDRALHRLKYANLATEARVFLQIHHLSLVDREGEKPREPFVGELYTETEPISRAALRRGHAICPSVTLKTGYDLRHRRHRKRANLLIRKHRPYCLVIAFPCSVWSTLQNLGPKGDTSKRRRLERRRKMEAILVEYAAEKALDQLLHGCHFLMENPASSSAWRLVGKLRELVERRAEIGLYYVRIDQCYFGLKGAGGGLHYKPTNILTSSYEVAYALQDCRCSKDHQHEPVIGGHKVTELAGHYPSALSELILDGLEAQFERLYHEVNVVSPDGPGEDGHETDDDEDLDDDGDDDGDQPDDNLDMGEIGDGLHADPEGRAPGEEALEDAEAADPGADGGDQPTTAEKKLAAHLHEVTGHRPVLRLARALVLTGAQPGLVKAVKQHKCEVCQELPTVKTHRPAGIPRARNFGDRIYSDLFSVPDARLETFWIAHAIDGATRYQVAKVLDNKTAPEVVKFMEESWFQPLGIPASMTVDMGKEFTSALFMDKMAFYDVAVHHIPVEAPWQNGLAERSGGVLKAVLRATIHQTSALGMDDVRGALTATLEAINTDTEGVGYSPSQMVLGKNPRVVGAAGANELRSRLPTQTRADEASFARMQAMREVAKLSMLRVHYSRALRRAAVSRPRPTIGWEHYSIGDVVYFFREQKAIPKKMKLIQRRRLALRRWHGPGILLALEGGNIPSVIEANEDVAQPPALQDGAPLEAVPELDEVERGDDGQPRSDQGQQPAQQRALPARGVIMENPVVFPYPFSREMMPTPLALDGAPGSTVMTNLVLKSYNQNRPLNFRNKYLEYLHWKSLLQGDWIELELQFVVLFLKELKMIALEQVLKGIFGLADDPRAWYLRLARELSEDGWCRSSLDLALWVRHQDGELVGILAAHVDDLLMSGNLESERSLLRLGERIGFGSIEKDQFVWCGKQFTKSKETGEVTIDMITYHKNLKQVAVSRDRRQDPSSPLNAQEHRQLRGALGSLQWLAGQCRFDLAFDVSALQGEVPATVGTLLRANKVIKEAQVTQEFKLRFHPIDFVKGGVMSITDAALGNVDSRGSTEVDKLEKVHSQSCYAIVLADEVMMSGGTGFFNLLDFRSHRLQRVCRSSYAAETLGAEEGLDAGELCRGFIAELRGQVMTDKQAFFKVCLVPLMGVTDAKDCYDRVSQDLGFGTQKSLAFTIAAIRQQLRRPQTSYRWTSTQNMWVDGGTKHMDKTNLRKTLGRGTWSVTYTEEFTKQTSRKAKKADTTAADLPGRDPEVKDEKLMQYVYQLAEMVGWHYIDGTGIHVAHGAKSLRSPQPRFAVREYPLRTTVACWKTPNGPTWRVVEERADLRDLQSHHGLLTERCERLVTFFHST</sequence>
<dbReference type="Gene3D" id="3.30.420.10">
    <property type="entry name" value="Ribonuclease H-like superfamily/Ribonuclease H"/>
    <property type="match status" value="1"/>
</dbReference>
<evidence type="ECO:0000256" key="7">
    <source>
        <dbReference type="SAM" id="SignalP"/>
    </source>
</evidence>
<feature type="transmembrane region" description="Helical" evidence="6">
    <location>
        <begin position="718"/>
        <end position="744"/>
    </location>
</feature>
<feature type="compositionally biased region" description="Acidic residues" evidence="5">
    <location>
        <begin position="1400"/>
        <end position="1424"/>
    </location>
</feature>
<proteinExistence type="predicted"/>
<dbReference type="InterPro" id="IPR012337">
    <property type="entry name" value="RNaseH-like_sf"/>
</dbReference>
<organism evidence="10">
    <name type="scientific">Cladocopium goreaui</name>
    <dbReference type="NCBI Taxonomy" id="2562237"/>
    <lineage>
        <taxon>Eukaryota</taxon>
        <taxon>Sar</taxon>
        <taxon>Alveolata</taxon>
        <taxon>Dinophyceae</taxon>
        <taxon>Suessiales</taxon>
        <taxon>Symbiodiniaceae</taxon>
        <taxon>Cladocopium</taxon>
    </lineage>
</organism>
<feature type="region of interest" description="Disordered" evidence="5">
    <location>
        <begin position="2344"/>
        <end position="2363"/>
    </location>
</feature>
<feature type="compositionally biased region" description="Basic and acidic residues" evidence="5">
    <location>
        <begin position="276"/>
        <end position="285"/>
    </location>
</feature>
<gene>
    <name evidence="10" type="ORF">C1SCF055_LOCUS39080</name>
</gene>
<evidence type="ECO:0000256" key="2">
    <source>
        <dbReference type="ARBA" id="ARBA00022692"/>
    </source>
</evidence>
<dbReference type="GO" id="GO:0001518">
    <property type="term" value="C:voltage-gated sodium channel complex"/>
    <property type="evidence" value="ECO:0007669"/>
    <property type="project" value="TreeGrafter"/>
</dbReference>
<dbReference type="GO" id="GO:0005248">
    <property type="term" value="F:voltage-gated sodium channel activity"/>
    <property type="evidence" value="ECO:0007669"/>
    <property type="project" value="TreeGrafter"/>
</dbReference>
<evidence type="ECO:0000259" key="9">
    <source>
        <dbReference type="PROSITE" id="PS50994"/>
    </source>
</evidence>
<dbReference type="Gene3D" id="1.20.120.350">
    <property type="entry name" value="Voltage-gated potassium channels. Chain C"/>
    <property type="match status" value="1"/>
</dbReference>
<evidence type="ECO:0000256" key="1">
    <source>
        <dbReference type="ARBA" id="ARBA00004141"/>
    </source>
</evidence>
<dbReference type="Proteomes" id="UP001152797">
    <property type="component" value="Unassembled WGS sequence"/>
</dbReference>
<accession>A0A9P1GHG9</accession>
<feature type="region of interest" description="Disordered" evidence="5">
    <location>
        <begin position="1389"/>
        <end position="1463"/>
    </location>
</feature>
<evidence type="ECO:0000256" key="4">
    <source>
        <dbReference type="ARBA" id="ARBA00023136"/>
    </source>
</evidence>
<feature type="transmembrane region" description="Helical" evidence="6">
    <location>
        <begin position="653"/>
        <end position="673"/>
    </location>
</feature>
<dbReference type="GO" id="GO:0003676">
    <property type="term" value="F:nucleic acid binding"/>
    <property type="evidence" value="ECO:0007669"/>
    <property type="project" value="InterPro"/>
</dbReference>
<keyword evidence="3 6" id="KW-1133">Transmembrane helix</keyword>
<feature type="chain" id="PRO_5043272793" evidence="7">
    <location>
        <begin position="17"/>
        <end position="2463"/>
    </location>
</feature>
<evidence type="ECO:0000313" key="12">
    <source>
        <dbReference type="Proteomes" id="UP001152797"/>
    </source>
</evidence>
<dbReference type="InterPro" id="IPR011992">
    <property type="entry name" value="EF-hand-dom_pair"/>
</dbReference>
<protein>
    <submittedName>
        <fullName evidence="11">Rhamnosyl O-methyltransferase</fullName>
    </submittedName>
</protein>